<protein>
    <recommendedName>
        <fullName evidence="3">Bulb-type lectin domain-containing protein</fullName>
    </recommendedName>
</protein>
<evidence type="ECO:0000313" key="2">
    <source>
        <dbReference type="Proteomes" id="UP000279541"/>
    </source>
</evidence>
<reference evidence="1 2" key="1">
    <citation type="submission" date="2018-11" db="EMBL/GenBank/DDBJ databases">
        <title>Proposal to divide the Flavobacteriaceae and reorganize its genera based on Amino Acid Identity values calculated from whole genome sequences.</title>
        <authorList>
            <person name="Nicholson A.C."/>
            <person name="Gulvik C.A."/>
            <person name="Whitney A.M."/>
            <person name="Humrighouse B.W."/>
            <person name="Bell M."/>
            <person name="Holmes B."/>
            <person name="Steigerwalt A.G."/>
            <person name="Villarma A."/>
            <person name="Sheth M."/>
            <person name="Batra D."/>
            <person name="Pryor J."/>
            <person name="Bernardet J.-F."/>
            <person name="Hugo C."/>
            <person name="Kampfer P."/>
            <person name="Newman J."/>
            <person name="McQuiston J.R."/>
        </authorList>
    </citation>
    <scope>NUCLEOTIDE SEQUENCE [LARGE SCALE GENOMIC DNA]</scope>
    <source>
        <strain evidence="1 2">DSM 16927</strain>
    </source>
</reference>
<dbReference type="Proteomes" id="UP000279541">
    <property type="component" value="Chromosome"/>
</dbReference>
<gene>
    <name evidence="1" type="ORF">EG359_07205</name>
</gene>
<proteinExistence type="predicted"/>
<name>A0ABN5SC15_9FLAO</name>
<dbReference type="EMBL" id="CP033926">
    <property type="protein sequence ID" value="AZA99403.1"/>
    <property type="molecule type" value="Genomic_DNA"/>
</dbReference>
<keyword evidence="2" id="KW-1185">Reference proteome</keyword>
<accession>A0ABN5SC15</accession>
<evidence type="ECO:0008006" key="3">
    <source>
        <dbReference type="Google" id="ProtNLM"/>
    </source>
</evidence>
<organism evidence="1 2">
    <name type="scientific">Chryseobacterium joostei</name>
    <dbReference type="NCBI Taxonomy" id="112234"/>
    <lineage>
        <taxon>Bacteria</taxon>
        <taxon>Pseudomonadati</taxon>
        <taxon>Bacteroidota</taxon>
        <taxon>Flavobacteriia</taxon>
        <taxon>Flavobacteriales</taxon>
        <taxon>Weeksellaceae</taxon>
        <taxon>Chryseobacterium group</taxon>
        <taxon>Chryseobacterium</taxon>
    </lineage>
</organism>
<sequence length="163" mass="18695">MASYLMVFEMLTNNHYNMIKYLLLGAFSLAQFSFAYAKEIPNDLKTTSVSLHSTFQKIPKTVIIKTKKFKIRIDKQPNGKYLYQSWNANAKITAKPSMIISDGELIPDGTGGNYYINFNNDGHSYQIWRNYLTDSAKKAPYTLVVYDTNDQEIVRQDGQVVKN</sequence>
<evidence type="ECO:0000313" key="1">
    <source>
        <dbReference type="EMBL" id="AZA99403.1"/>
    </source>
</evidence>